<organism evidence="2 3">
    <name type="scientific">Bacteroides pyogenes JCM 6292</name>
    <dbReference type="NCBI Taxonomy" id="1235809"/>
    <lineage>
        <taxon>Bacteria</taxon>
        <taxon>Pseudomonadati</taxon>
        <taxon>Bacteroidota</taxon>
        <taxon>Bacteroidia</taxon>
        <taxon>Bacteroidales</taxon>
        <taxon>Bacteroidaceae</taxon>
        <taxon>Bacteroides</taxon>
    </lineage>
</organism>
<proteinExistence type="predicted"/>
<gene>
    <name evidence="2" type="ORF">JCM6292_1140</name>
</gene>
<dbReference type="Proteomes" id="UP000018861">
    <property type="component" value="Unassembled WGS sequence"/>
</dbReference>
<accession>W4P5F1</accession>
<dbReference type="Pfam" id="PF21012">
    <property type="entry name" value="DUF6850"/>
    <property type="match status" value="1"/>
</dbReference>
<protein>
    <recommendedName>
        <fullName evidence="1">DUF6850 domain-containing protein</fullName>
    </recommendedName>
</protein>
<comment type="caution">
    <text evidence="2">The sequence shown here is derived from an EMBL/GenBank/DDBJ whole genome shotgun (WGS) entry which is preliminary data.</text>
</comment>
<evidence type="ECO:0000313" key="2">
    <source>
        <dbReference type="EMBL" id="GAE14935.1"/>
    </source>
</evidence>
<evidence type="ECO:0000313" key="3">
    <source>
        <dbReference type="Proteomes" id="UP000018861"/>
    </source>
</evidence>
<dbReference type="AlphaFoldDB" id="W4P5F1"/>
<dbReference type="EMBL" id="BAIQ01000009">
    <property type="protein sequence ID" value="GAE14935.1"/>
    <property type="molecule type" value="Genomic_DNA"/>
</dbReference>
<reference evidence="2 3" key="1">
    <citation type="journal article" date="2014" name="Genome Announc.">
        <title>Draft Genome Sequences of Three Strains of Bacteroides pyogenes Isolated from a Cat and Swine.</title>
        <authorList>
            <person name="Sakamoto M."/>
            <person name="Oshima K."/>
            <person name="Suda W."/>
            <person name="Kitamura K."/>
            <person name="Iida T."/>
            <person name="Hattori M."/>
            <person name="Ohkuma M."/>
        </authorList>
    </citation>
    <scope>NUCLEOTIDE SEQUENCE [LARGE SCALE GENOMIC DNA]</scope>
    <source>
        <strain evidence="2 3">JCM 6292</strain>
    </source>
</reference>
<feature type="domain" description="DUF6850" evidence="1">
    <location>
        <begin position="71"/>
        <end position="541"/>
    </location>
</feature>
<sequence length="541" mass="61990">MIQKFRHGITPGNFSYVLTREVMKKQRNIVNKLGILSFACLLSIQIQSQGFSTAGAELFKQKRLWSYSGNAAGIAFDNTRNYSSLQLKYHTEEGNFCRPQEGQTIKAFNVSSEGFLNLQKVYVWGAFSFEQENKYDAGYNASITDPFRGMPYYVADTHQSNWRNQYYNLKFGIATPRFWNKITFGLKGTYIASLAAKQRDPRVDSRFYTLELTPGITYTINNQHIWGGNIEYTSIKEDSRMGNTNIYTDQDYYELYGLGVAMKGIGSGRETNYYGDKIGAGLQYNYAKPKVNLLFESYYTMKVEDVNIGFMDPRKDASIKDKQIKAALSMFTTGNKITHHAKLRYIYSRRDGIQYINQHDNSESESKWIQLYRSIRSTYQTRASSADYSLVCNRGDEYNWKVDVSATYTNNKDEYILPNSTKNSENLYLYVCGKKNIVMGDKLNKRLLLSANGGYNKNLSGNYKYGGPHPDYPTVTELETADSNFQTSDYYRVGISASYSQQYKADKSANLFAKAGFEYTKTSDFNFNHRKYLSISIGCLF</sequence>
<evidence type="ECO:0000259" key="1">
    <source>
        <dbReference type="Pfam" id="PF21012"/>
    </source>
</evidence>
<dbReference type="InterPro" id="IPR049236">
    <property type="entry name" value="DUF6850"/>
</dbReference>
<name>W4P5F1_9BACE</name>